<dbReference type="Proteomes" id="UP001642483">
    <property type="component" value="Unassembled WGS sequence"/>
</dbReference>
<accession>A0ABP0GQS9</accession>
<evidence type="ECO:0000313" key="1">
    <source>
        <dbReference type="EMBL" id="CAK8693925.1"/>
    </source>
</evidence>
<gene>
    <name evidence="1" type="ORF">CVLEPA_LOCUS27209</name>
</gene>
<sequence>MAAGTRALVFFMVDFLSPSTDLSIFSCKLISICLAQCLLKNLPPHRQPLADPQLLTASRELPDLHLRTTP</sequence>
<protein>
    <recommendedName>
        <fullName evidence="3">Secreted protein</fullName>
    </recommendedName>
</protein>
<evidence type="ECO:0000313" key="2">
    <source>
        <dbReference type="Proteomes" id="UP001642483"/>
    </source>
</evidence>
<reference evidence="1 2" key="1">
    <citation type="submission" date="2024-02" db="EMBL/GenBank/DDBJ databases">
        <authorList>
            <person name="Daric V."/>
            <person name="Darras S."/>
        </authorList>
    </citation>
    <scope>NUCLEOTIDE SEQUENCE [LARGE SCALE GENOMIC DNA]</scope>
</reference>
<evidence type="ECO:0008006" key="3">
    <source>
        <dbReference type="Google" id="ProtNLM"/>
    </source>
</evidence>
<organism evidence="1 2">
    <name type="scientific">Clavelina lepadiformis</name>
    <name type="common">Light-bulb sea squirt</name>
    <name type="synonym">Ascidia lepadiformis</name>
    <dbReference type="NCBI Taxonomy" id="159417"/>
    <lineage>
        <taxon>Eukaryota</taxon>
        <taxon>Metazoa</taxon>
        <taxon>Chordata</taxon>
        <taxon>Tunicata</taxon>
        <taxon>Ascidiacea</taxon>
        <taxon>Aplousobranchia</taxon>
        <taxon>Clavelinidae</taxon>
        <taxon>Clavelina</taxon>
    </lineage>
</organism>
<comment type="caution">
    <text evidence="1">The sequence shown here is derived from an EMBL/GenBank/DDBJ whole genome shotgun (WGS) entry which is preliminary data.</text>
</comment>
<dbReference type="EMBL" id="CAWYQH010000141">
    <property type="protein sequence ID" value="CAK8693925.1"/>
    <property type="molecule type" value="Genomic_DNA"/>
</dbReference>
<proteinExistence type="predicted"/>
<name>A0ABP0GQS9_CLALP</name>
<keyword evidence="2" id="KW-1185">Reference proteome</keyword>